<comment type="function">
    <text evidence="10">Part of an ABC transporter complex. Responsible for energy coupling to the transport system.</text>
</comment>
<dbReference type="CDD" id="cd03225">
    <property type="entry name" value="ABC_cobalt_CbiO_domain1"/>
    <property type="match status" value="1"/>
</dbReference>
<dbReference type="GO" id="GO:0005524">
    <property type="term" value="F:ATP binding"/>
    <property type="evidence" value="ECO:0007669"/>
    <property type="project" value="UniProtKB-UniRule"/>
</dbReference>
<comment type="subcellular location">
    <subcellularLocation>
        <location evidence="1 10">Cell membrane</location>
        <topology evidence="1 10">Peripheral membrane protein</topology>
    </subcellularLocation>
</comment>
<dbReference type="InterPro" id="IPR015856">
    <property type="entry name" value="ABC_transpr_CbiO/EcfA_su"/>
</dbReference>
<keyword evidence="3 10" id="KW-0813">Transport</keyword>
<dbReference type="GO" id="GO:0016887">
    <property type="term" value="F:ATP hydrolysis activity"/>
    <property type="evidence" value="ECO:0007669"/>
    <property type="project" value="InterPro"/>
</dbReference>
<protein>
    <recommendedName>
        <fullName evidence="10">ABC transporter ATP-binding protein</fullName>
    </recommendedName>
</protein>
<keyword evidence="13" id="KW-1185">Reference proteome</keyword>
<evidence type="ECO:0000256" key="10">
    <source>
        <dbReference type="RuleBase" id="RU364103"/>
    </source>
</evidence>
<dbReference type="InterPro" id="IPR003439">
    <property type="entry name" value="ABC_transporter-like_ATP-bd"/>
</dbReference>
<evidence type="ECO:0000256" key="4">
    <source>
        <dbReference type="ARBA" id="ARBA00022475"/>
    </source>
</evidence>
<dbReference type="PANTHER" id="PTHR43553:SF24">
    <property type="entry name" value="ENERGY-COUPLING FACTOR TRANSPORTER ATP-BINDING PROTEIN ECFA1"/>
    <property type="match status" value="1"/>
</dbReference>
<name>A0A255H9I2_9ACTN</name>
<dbReference type="InterPro" id="IPR003593">
    <property type="entry name" value="AAA+_ATPase"/>
</dbReference>
<dbReference type="Pfam" id="PF00005">
    <property type="entry name" value="ABC_tran"/>
    <property type="match status" value="1"/>
</dbReference>
<dbReference type="PROSITE" id="PS50893">
    <property type="entry name" value="ABC_TRANSPORTER_2"/>
    <property type="match status" value="1"/>
</dbReference>
<dbReference type="PROSITE" id="PS00211">
    <property type="entry name" value="ABC_TRANSPORTER_1"/>
    <property type="match status" value="1"/>
</dbReference>
<keyword evidence="8 10" id="KW-0472">Membrane</keyword>
<evidence type="ECO:0000256" key="8">
    <source>
        <dbReference type="ARBA" id="ARBA00023136"/>
    </source>
</evidence>
<gene>
    <name evidence="12" type="ORF">CGZ93_04585</name>
</gene>
<comment type="caution">
    <text evidence="12">The sequence shown here is derived from an EMBL/GenBank/DDBJ whole genome shotgun (WGS) entry which is preliminary data.</text>
</comment>
<reference evidence="12 13" key="1">
    <citation type="submission" date="2017-07" db="EMBL/GenBank/DDBJ databases">
        <title>Draft whole genome sequences of clinical Proprionibacteriaceae strains.</title>
        <authorList>
            <person name="Bernier A.-M."/>
            <person name="Bernard K."/>
            <person name="Domingo M.-C."/>
        </authorList>
    </citation>
    <scope>NUCLEOTIDE SEQUENCE [LARGE SCALE GENOMIC DNA]</scope>
    <source>
        <strain evidence="12 13">NML 130396</strain>
    </source>
</reference>
<comment type="similarity">
    <text evidence="2 10">Belongs to the ABC transporter superfamily.</text>
</comment>
<evidence type="ECO:0000313" key="12">
    <source>
        <dbReference type="EMBL" id="OYO24102.1"/>
    </source>
</evidence>
<sequence length="270" mass="28557">MRLGLDGVTVGYDAGPVLTAAEVTLDGQHRWAVLGANGSGKTTLLKALSGALRPRSGRVLVDDAPLRHGRAALRAHRRLVQLVLQDPDDQLFAAEVGQDVSFGPMNLGLSPAEVGERVGEALALLGISHLRERPVHQLSFGERRRVSIAGAVAMRPRVLLLDEPSAGLDPQGVAELVATLELLRGQGSTLVMSTHDVQLALAWADRVAIVHDGVVTAGPAIDLLADDALLRAARLTRPWPLELAARLRAAGRLSPGPAPRTLDEVLKLLG</sequence>
<evidence type="ECO:0000256" key="7">
    <source>
        <dbReference type="ARBA" id="ARBA00022967"/>
    </source>
</evidence>
<dbReference type="PANTHER" id="PTHR43553">
    <property type="entry name" value="HEAVY METAL TRANSPORTER"/>
    <property type="match status" value="1"/>
</dbReference>
<organism evidence="12 13">
    <name type="scientific">Enemella dayhoffiae</name>
    <dbReference type="NCBI Taxonomy" id="2016507"/>
    <lineage>
        <taxon>Bacteria</taxon>
        <taxon>Bacillati</taxon>
        <taxon>Actinomycetota</taxon>
        <taxon>Actinomycetes</taxon>
        <taxon>Propionibacteriales</taxon>
        <taxon>Propionibacteriaceae</taxon>
        <taxon>Enemella</taxon>
    </lineage>
</organism>
<evidence type="ECO:0000256" key="3">
    <source>
        <dbReference type="ARBA" id="ARBA00022448"/>
    </source>
</evidence>
<dbReference type="GO" id="GO:0006824">
    <property type="term" value="P:cobalt ion transport"/>
    <property type="evidence" value="ECO:0007669"/>
    <property type="project" value="InterPro"/>
</dbReference>
<dbReference type="GO" id="GO:0043190">
    <property type="term" value="C:ATP-binding cassette (ABC) transporter complex"/>
    <property type="evidence" value="ECO:0007669"/>
    <property type="project" value="TreeGrafter"/>
</dbReference>
<dbReference type="NCBIfam" id="TIGR01166">
    <property type="entry name" value="cbiO"/>
    <property type="match status" value="1"/>
</dbReference>
<evidence type="ECO:0000313" key="13">
    <source>
        <dbReference type="Proteomes" id="UP000216311"/>
    </source>
</evidence>
<proteinExistence type="inferred from homology"/>
<evidence type="ECO:0000256" key="2">
    <source>
        <dbReference type="ARBA" id="ARBA00005417"/>
    </source>
</evidence>
<dbReference type="AlphaFoldDB" id="A0A255H9I2"/>
<evidence type="ECO:0000256" key="1">
    <source>
        <dbReference type="ARBA" id="ARBA00004202"/>
    </source>
</evidence>
<keyword evidence="4 10" id="KW-1003">Cell membrane</keyword>
<dbReference type="InterPro" id="IPR017871">
    <property type="entry name" value="ABC_transporter-like_CS"/>
</dbReference>
<keyword evidence="7" id="KW-1278">Translocase</keyword>
<dbReference type="OrthoDB" id="9806471at2"/>
<dbReference type="Proteomes" id="UP000216311">
    <property type="component" value="Unassembled WGS sequence"/>
</dbReference>
<dbReference type="Gene3D" id="3.40.50.300">
    <property type="entry name" value="P-loop containing nucleotide triphosphate hydrolases"/>
    <property type="match status" value="1"/>
</dbReference>
<dbReference type="GO" id="GO:0042626">
    <property type="term" value="F:ATPase-coupled transmembrane transporter activity"/>
    <property type="evidence" value="ECO:0007669"/>
    <property type="project" value="TreeGrafter"/>
</dbReference>
<evidence type="ECO:0000256" key="6">
    <source>
        <dbReference type="ARBA" id="ARBA00022840"/>
    </source>
</evidence>
<dbReference type="RefSeq" id="WP_094362982.1">
    <property type="nucleotide sequence ID" value="NZ_NMVQ01000005.1"/>
</dbReference>
<evidence type="ECO:0000259" key="11">
    <source>
        <dbReference type="PROSITE" id="PS50893"/>
    </source>
</evidence>
<accession>A0A255H9I2</accession>
<keyword evidence="5 10" id="KW-0547">Nucleotide-binding</keyword>
<dbReference type="InterPro" id="IPR027417">
    <property type="entry name" value="P-loop_NTPase"/>
</dbReference>
<dbReference type="SUPFAM" id="SSF52540">
    <property type="entry name" value="P-loop containing nucleoside triphosphate hydrolases"/>
    <property type="match status" value="1"/>
</dbReference>
<evidence type="ECO:0000256" key="9">
    <source>
        <dbReference type="ARBA" id="ARBA00025157"/>
    </source>
</evidence>
<dbReference type="EMBL" id="NMVQ01000005">
    <property type="protein sequence ID" value="OYO24102.1"/>
    <property type="molecule type" value="Genomic_DNA"/>
</dbReference>
<dbReference type="InterPro" id="IPR050095">
    <property type="entry name" value="ECF_ABC_transporter_ATP-bd"/>
</dbReference>
<keyword evidence="6 10" id="KW-0067">ATP-binding</keyword>
<dbReference type="InterPro" id="IPR005876">
    <property type="entry name" value="Co_trans_ATP-bd"/>
</dbReference>
<comment type="function">
    <text evidence="9">Probably part of an ABC transporter complex. Responsible for energy coupling to the transport system.</text>
</comment>
<dbReference type="FunFam" id="3.40.50.300:FF:000224">
    <property type="entry name" value="Energy-coupling factor transporter ATP-binding protein EcfA"/>
    <property type="match status" value="1"/>
</dbReference>
<dbReference type="SMART" id="SM00382">
    <property type="entry name" value="AAA"/>
    <property type="match status" value="1"/>
</dbReference>
<feature type="domain" description="ABC transporter" evidence="11">
    <location>
        <begin position="3"/>
        <end position="237"/>
    </location>
</feature>
<evidence type="ECO:0000256" key="5">
    <source>
        <dbReference type="ARBA" id="ARBA00022741"/>
    </source>
</evidence>